<dbReference type="Proteomes" id="UP001497383">
    <property type="component" value="Chromosome 7"/>
</dbReference>
<feature type="region of interest" description="Disordered" evidence="1">
    <location>
        <begin position="1"/>
        <end position="25"/>
    </location>
</feature>
<name>A0ABP0ZST6_9ASCO</name>
<dbReference type="PANTHER" id="PTHR10963">
    <property type="entry name" value="GLYCOSYL HYDROLASE-RELATED"/>
    <property type="match status" value="1"/>
</dbReference>
<evidence type="ECO:0000256" key="1">
    <source>
        <dbReference type="SAM" id="MobiDB-lite"/>
    </source>
</evidence>
<dbReference type="Pfam" id="PF00722">
    <property type="entry name" value="Glyco_hydro_16"/>
    <property type="match status" value="1"/>
</dbReference>
<feature type="domain" description="GH16" evidence="2">
    <location>
        <begin position="7"/>
        <end position="246"/>
    </location>
</feature>
<feature type="compositionally biased region" description="Acidic residues" evidence="1">
    <location>
        <begin position="13"/>
        <end position="25"/>
    </location>
</feature>
<reference evidence="3 4" key="1">
    <citation type="submission" date="2024-03" db="EMBL/GenBank/DDBJ databases">
        <authorList>
            <person name="Brejova B."/>
        </authorList>
    </citation>
    <scope>NUCLEOTIDE SEQUENCE [LARGE SCALE GENOMIC DNA]</scope>
    <source>
        <strain evidence="3 4">CBS 14171</strain>
    </source>
</reference>
<dbReference type="GeneID" id="92210624"/>
<keyword evidence="4" id="KW-1185">Reference proteome</keyword>
<dbReference type="InterPro" id="IPR000757">
    <property type="entry name" value="Beta-glucanase-like"/>
</dbReference>
<feature type="region of interest" description="Disordered" evidence="1">
    <location>
        <begin position="467"/>
        <end position="542"/>
    </location>
</feature>
<feature type="region of interest" description="Disordered" evidence="1">
    <location>
        <begin position="282"/>
        <end position="317"/>
    </location>
</feature>
<gene>
    <name evidence="3" type="ORF">LODBEIA_P54280</name>
</gene>
<dbReference type="SUPFAM" id="SSF49899">
    <property type="entry name" value="Concanavalin A-like lectins/glucanases"/>
    <property type="match status" value="1"/>
</dbReference>
<protein>
    <recommendedName>
        <fullName evidence="2">GH16 domain-containing protein</fullName>
    </recommendedName>
</protein>
<feature type="compositionally biased region" description="Acidic residues" evidence="1">
    <location>
        <begin position="429"/>
        <end position="441"/>
    </location>
</feature>
<feature type="region of interest" description="Disordered" evidence="1">
    <location>
        <begin position="421"/>
        <end position="451"/>
    </location>
</feature>
<organism evidence="3 4">
    <name type="scientific">Lodderomyces beijingensis</name>
    <dbReference type="NCBI Taxonomy" id="1775926"/>
    <lineage>
        <taxon>Eukaryota</taxon>
        <taxon>Fungi</taxon>
        <taxon>Dikarya</taxon>
        <taxon>Ascomycota</taxon>
        <taxon>Saccharomycotina</taxon>
        <taxon>Pichiomycetes</taxon>
        <taxon>Debaryomycetaceae</taxon>
        <taxon>Candida/Lodderomyces clade</taxon>
        <taxon>Lodderomyces</taxon>
    </lineage>
</organism>
<dbReference type="InterPro" id="IPR050546">
    <property type="entry name" value="Glycosyl_Hydrlase_16"/>
</dbReference>
<dbReference type="RefSeq" id="XP_066832366.1">
    <property type="nucleotide sequence ID" value="XM_066975759.1"/>
</dbReference>
<evidence type="ECO:0000313" key="3">
    <source>
        <dbReference type="EMBL" id="CAK9441560.1"/>
    </source>
</evidence>
<evidence type="ECO:0000259" key="2">
    <source>
        <dbReference type="PROSITE" id="PS51762"/>
    </source>
</evidence>
<proteinExistence type="predicted"/>
<accession>A0ABP0ZST6</accession>
<evidence type="ECO:0000313" key="4">
    <source>
        <dbReference type="Proteomes" id="UP001497383"/>
    </source>
</evidence>
<dbReference type="PANTHER" id="PTHR10963:SF68">
    <property type="entry name" value="GLYCOSIDASE CRH1-RELATED"/>
    <property type="match status" value="1"/>
</dbReference>
<dbReference type="InterPro" id="IPR013320">
    <property type="entry name" value="ConA-like_dom_sf"/>
</dbReference>
<sequence length="592" mass="66195">MLVGSTLSSGKEDVDEEVGEEEDYFSDSEIEVEKCDPVADCKCFVSSEALGCHIFETLQEGTRFLAIRSGRKGVKFGPNGLELTIQKRLENPALASSAYIMYGKVEAEIKGSYGSGIISSFYLQSDVLDEIDVAEVFGSDPYQYQTNFFIKGNVSKHERGKYHQVQKSPLSQYHKYGCEWTPEKVTWFVNDEKVREIGCKNKFGIPNTPMAVKFSLWAGEDTHDEGTIAWSGGNTNYREAPFTMAVKNLKILDYSTGQAYSYGWLPDGSWADVTSAGGSIYHQDQREKWAPKRPSATSKKPMPTSETSPKLPPPPSLPFVKEEVVVGFKEEEKQTIDLHCPTLVDPLITEAMNLTINPANPTLHHDQQHPFDLQTPTITTVANEKLVPKEPLNRDPTVAASRLVPRFRTTVTEPLYEWPARGSETAITDTEDGDGNGDGDPSDTHTTTNQPYFETLYTSHYYTSTERHFATTTTRRGVRARPSSGRTKNGFVQFPEDEEYDDSDYYYDDADEEEDDDDIDDHLDRVNNGTGRDYGGRKGVGNVKEIRRGSQRSTRKGSTSSWRKQKSGVPKLISLSLLSVLLCESVIIITSF</sequence>
<feature type="compositionally biased region" description="Acidic residues" evidence="1">
    <location>
        <begin position="495"/>
        <end position="521"/>
    </location>
</feature>
<dbReference type="EMBL" id="OZ022411">
    <property type="protein sequence ID" value="CAK9441560.1"/>
    <property type="molecule type" value="Genomic_DNA"/>
</dbReference>
<dbReference type="Gene3D" id="2.60.120.200">
    <property type="match status" value="1"/>
</dbReference>
<dbReference type="PROSITE" id="PS51762">
    <property type="entry name" value="GH16_2"/>
    <property type="match status" value="1"/>
</dbReference>